<dbReference type="EMBL" id="AFNH02001162">
    <property type="protein sequence ID" value="EZG43926.1"/>
    <property type="molecule type" value="Genomic_DNA"/>
</dbReference>
<feature type="region of interest" description="Disordered" evidence="1">
    <location>
        <begin position="242"/>
        <end position="261"/>
    </location>
</feature>
<evidence type="ECO:0000313" key="2">
    <source>
        <dbReference type="EMBL" id="EZG43926.1"/>
    </source>
</evidence>
<name>A0A023AZK0_GRENI</name>
<sequence>MRRIQIITLANIFGTYAVSPQDNGMTSIVQIPLNGQSVGGLTSPGLRGPGRPEKDLAAISLAKGLTDEQILSEKNNQQEREEMSAAARSAQLSLTDTDAKTVESAKRDLDQARKDYDRADHRLRVESQRDRHEETMARKGSTRAKLKHNKMLDQLEDEDNEVNVMDQRVKGEEREEANELAVEKAEGLEAKARQKAEGLTAMGNLSAAGKIQLAADLAKKMPSSPESALHELLNCSEIVEPESPDEVVEEEHAEDTLSHVDCVPDIDVGSVQDMLKKKVTS</sequence>
<dbReference type="AlphaFoldDB" id="A0A023AZK0"/>
<organism evidence="2 3">
    <name type="scientific">Gregarina niphandrodes</name>
    <name type="common">Septate eugregarine</name>
    <dbReference type="NCBI Taxonomy" id="110365"/>
    <lineage>
        <taxon>Eukaryota</taxon>
        <taxon>Sar</taxon>
        <taxon>Alveolata</taxon>
        <taxon>Apicomplexa</taxon>
        <taxon>Conoidasida</taxon>
        <taxon>Gregarinasina</taxon>
        <taxon>Eugregarinorida</taxon>
        <taxon>Gregarinidae</taxon>
        <taxon>Gregarina</taxon>
    </lineage>
</organism>
<dbReference type="GeneID" id="22915390"/>
<dbReference type="VEuPathDB" id="CryptoDB:GNI_155680"/>
<reference evidence="2" key="1">
    <citation type="submission" date="2013-12" db="EMBL/GenBank/DDBJ databases">
        <authorList>
            <person name="Omoto C.K."/>
            <person name="Sibley D."/>
            <person name="Venepally P."/>
            <person name="Hadjithomas M."/>
            <person name="Karamycheva S."/>
            <person name="Brunk B."/>
            <person name="Roos D."/>
            <person name="Caler E."/>
            <person name="Lorenzi H."/>
        </authorList>
    </citation>
    <scope>NUCLEOTIDE SEQUENCE</scope>
</reference>
<gene>
    <name evidence="2" type="ORF">GNI_155680</name>
</gene>
<proteinExistence type="predicted"/>
<evidence type="ECO:0000313" key="3">
    <source>
        <dbReference type="Proteomes" id="UP000019763"/>
    </source>
</evidence>
<comment type="caution">
    <text evidence="2">The sequence shown here is derived from an EMBL/GenBank/DDBJ whole genome shotgun (WGS) entry which is preliminary data.</text>
</comment>
<evidence type="ECO:0000256" key="1">
    <source>
        <dbReference type="SAM" id="MobiDB-lite"/>
    </source>
</evidence>
<feature type="compositionally biased region" description="Basic and acidic residues" evidence="1">
    <location>
        <begin position="97"/>
        <end position="107"/>
    </location>
</feature>
<feature type="compositionally biased region" description="Acidic residues" evidence="1">
    <location>
        <begin position="242"/>
        <end position="253"/>
    </location>
</feature>
<dbReference type="RefSeq" id="XP_011132897.1">
    <property type="nucleotide sequence ID" value="XM_011134595.1"/>
</dbReference>
<feature type="region of interest" description="Disordered" evidence="1">
    <location>
        <begin position="75"/>
        <end position="107"/>
    </location>
</feature>
<accession>A0A023AZK0</accession>
<keyword evidence="3" id="KW-1185">Reference proteome</keyword>
<dbReference type="Proteomes" id="UP000019763">
    <property type="component" value="Unassembled WGS sequence"/>
</dbReference>
<protein>
    <submittedName>
        <fullName evidence="2">Uncharacterized protein</fullName>
    </submittedName>
</protein>